<organism evidence="1 2">
    <name type="scientific">Candidatus Nitrosotalea okcheonensis</name>
    <dbReference type="NCBI Taxonomy" id="1903276"/>
    <lineage>
        <taxon>Archaea</taxon>
        <taxon>Nitrososphaerota</taxon>
        <taxon>Nitrososphaeria</taxon>
        <taxon>Nitrosotaleales</taxon>
        <taxon>Nitrosotaleaceae</taxon>
        <taxon>Nitrosotalea</taxon>
    </lineage>
</organism>
<proteinExistence type="predicted"/>
<dbReference type="InterPro" id="IPR035093">
    <property type="entry name" value="RelE/ParE_toxin_dom_sf"/>
</dbReference>
<evidence type="ECO:0000313" key="2">
    <source>
        <dbReference type="Proteomes" id="UP000230607"/>
    </source>
</evidence>
<reference evidence="2" key="1">
    <citation type="submission" date="2017-03" db="EMBL/GenBank/DDBJ databases">
        <authorList>
            <person name="Herbold C."/>
        </authorList>
    </citation>
    <scope>NUCLEOTIDE SEQUENCE [LARGE SCALE GENOMIC DNA]</scope>
</reference>
<dbReference type="Gene3D" id="3.30.2310.20">
    <property type="entry name" value="RelE-like"/>
    <property type="match status" value="1"/>
</dbReference>
<keyword evidence="2" id="KW-1185">Reference proteome</keyword>
<gene>
    <name evidence="1" type="ORF">NCS_30101</name>
</gene>
<evidence type="ECO:0008006" key="3">
    <source>
        <dbReference type="Google" id="ProtNLM"/>
    </source>
</evidence>
<dbReference type="SUPFAM" id="SSF143011">
    <property type="entry name" value="RelE-like"/>
    <property type="match status" value="1"/>
</dbReference>
<dbReference type="EMBL" id="LT841358">
    <property type="protein sequence ID" value="SMH72261.1"/>
    <property type="molecule type" value="Genomic_DNA"/>
</dbReference>
<dbReference type="Proteomes" id="UP000230607">
    <property type="component" value="Chromosome 1"/>
</dbReference>
<evidence type="ECO:0000313" key="1">
    <source>
        <dbReference type="EMBL" id="SMH72261.1"/>
    </source>
</evidence>
<dbReference type="OrthoDB" id="11238at2157"/>
<accession>A0A2H1FHM2</accession>
<protein>
    <recommendedName>
        <fullName evidence="3">Addiction module toxin, RelE/StbE family</fullName>
    </recommendedName>
</protein>
<name>A0A2H1FHM2_9ARCH</name>
<sequence length="87" mass="10209">MWIPERTKKFTRQYKSLHSDLQKKVDLVIAELVESENPTKLGKYKPSIKAYAYVLDKSNRILYNVSFNEDAIEFIRVGSHKQVYGKD</sequence>
<dbReference type="AlphaFoldDB" id="A0A2H1FHM2"/>